<reference evidence="7" key="1">
    <citation type="submission" date="2015-09" db="EMBL/GenBank/DDBJ databases">
        <title>Draft Genome Sequences of Two Novel Amoeba-resistant Intranuclear Bacteria, Candidatus Berkiella cookevillensis and Candidatus Berkiella aquae.</title>
        <authorList>
            <person name="Mehari Y.T."/>
            <person name="Arivett B.A."/>
            <person name="Farone A.L."/>
            <person name="Gunderson J.H."/>
            <person name="Farone M.B."/>
        </authorList>
    </citation>
    <scope>NUCLEOTIDE SEQUENCE [LARGE SCALE GENOMIC DNA]</scope>
    <source>
        <strain evidence="7">HT99</strain>
    </source>
</reference>
<dbReference type="STRING" id="295108.HT99x_01736"/>
<evidence type="ECO:0000256" key="3">
    <source>
        <dbReference type="ARBA" id="ARBA00023274"/>
    </source>
</evidence>
<dbReference type="PANTHER" id="PTHR12534:SF0">
    <property type="entry name" value="SMALL RIBOSOMAL SUBUNIT PROTEIN US2M"/>
    <property type="match status" value="1"/>
</dbReference>
<keyword evidence="9" id="KW-1185">Reference proteome</keyword>
<organism evidence="7">
    <name type="scientific">Candidatus Berkiella aquae</name>
    <dbReference type="NCBI Taxonomy" id="295108"/>
    <lineage>
        <taxon>Bacteria</taxon>
        <taxon>Pseudomonadati</taxon>
        <taxon>Pseudomonadota</taxon>
        <taxon>Gammaproteobacteria</taxon>
        <taxon>Candidatus Berkiellales</taxon>
        <taxon>Candidatus Berkiellaceae</taxon>
        <taxon>Candidatus Berkiella</taxon>
    </lineage>
</organism>
<evidence type="ECO:0000256" key="2">
    <source>
        <dbReference type="ARBA" id="ARBA00022980"/>
    </source>
</evidence>
<dbReference type="OrthoDB" id="9808036at2"/>
<dbReference type="PRINTS" id="PR00395">
    <property type="entry name" value="RIBOSOMALS2"/>
</dbReference>
<dbReference type="PANTHER" id="PTHR12534">
    <property type="entry name" value="30S RIBOSOMAL PROTEIN S2 PROKARYOTIC AND ORGANELLAR"/>
    <property type="match status" value="1"/>
</dbReference>
<comment type="caution">
    <text evidence="7">The sequence shown here is derived from an EMBL/GenBank/DDBJ whole genome shotgun (WGS) entry which is preliminary data.</text>
</comment>
<dbReference type="FunFam" id="1.10.287.610:FF:000001">
    <property type="entry name" value="30S ribosomal protein S2"/>
    <property type="match status" value="1"/>
</dbReference>
<dbReference type="InterPro" id="IPR001865">
    <property type="entry name" value="Ribosomal_uS2"/>
</dbReference>
<dbReference type="SUPFAM" id="SSF52313">
    <property type="entry name" value="Ribosomal protein S2"/>
    <property type="match status" value="1"/>
</dbReference>
<sequence>MPTITMRNMLEAGVHFGHQTRFWDPKMKPYIYGARNKIHIINLDKTLPLFNEALSFIRRVASRNGKILFVGTKTCASNIIKEQAERCGMPFVNYRWLGGMLTNFKTVKQSIKRLHELEAMRDDGTFEKLVKKEALMREREMIKLERSLGGIKNMDSLPDAIFVIDVGHEKIAIKEANNLRIPVAGVVDTNNNPAGIDYIIPGNDDALRSIELYVSSVADVILEARSNLSHSQAEASEYVELENDQE</sequence>
<gene>
    <name evidence="5 7" type="primary">rpsB</name>
    <name evidence="8" type="ORF">HT99x_006885</name>
    <name evidence="7" type="ORF">HT99x_01736</name>
</gene>
<dbReference type="InterPro" id="IPR005706">
    <property type="entry name" value="Ribosomal_uS2_bac/mit/plastid"/>
</dbReference>
<evidence type="ECO:0000313" key="8">
    <source>
        <dbReference type="EMBL" id="MCS5711152.1"/>
    </source>
</evidence>
<reference evidence="8" key="2">
    <citation type="journal article" date="2016" name="Genome Announc.">
        <title>Draft Genome Sequences of Two Novel Amoeba-Resistant Intranuclear Bacteria, 'Candidatus Berkiella cookevillensis' and 'Candidatus Berkiella aquae'.</title>
        <authorList>
            <person name="Mehari Y.T."/>
            <person name="Arivett B.A."/>
            <person name="Farone A.L."/>
            <person name="Gunderson J.H."/>
            <person name="Farone M.B."/>
        </authorList>
    </citation>
    <scope>NUCLEOTIDE SEQUENCE</scope>
    <source>
        <strain evidence="8">HT99</strain>
    </source>
</reference>
<evidence type="ECO:0000256" key="4">
    <source>
        <dbReference type="ARBA" id="ARBA00035256"/>
    </source>
</evidence>
<evidence type="ECO:0000313" key="9">
    <source>
        <dbReference type="Proteomes" id="UP000051497"/>
    </source>
</evidence>
<comment type="similarity">
    <text evidence="1 5 6">Belongs to the universal ribosomal protein uS2 family.</text>
</comment>
<dbReference type="GO" id="GO:0006412">
    <property type="term" value="P:translation"/>
    <property type="evidence" value="ECO:0007669"/>
    <property type="project" value="UniProtKB-UniRule"/>
</dbReference>
<dbReference type="GO" id="GO:0022627">
    <property type="term" value="C:cytosolic small ribosomal subunit"/>
    <property type="evidence" value="ECO:0007669"/>
    <property type="project" value="TreeGrafter"/>
</dbReference>
<reference evidence="8" key="3">
    <citation type="submission" date="2021-06" db="EMBL/GenBank/DDBJ databases">
        <title>Genomic Description and Analysis of Intracellular Bacteria, Candidatus Berkiella cookevillensis and Candidatus Berkiella aquae.</title>
        <authorList>
            <person name="Kidane D.T."/>
            <person name="Mehari Y.T."/>
            <person name="Rice F.C."/>
            <person name="Arivett B.A."/>
            <person name="Farone A.L."/>
            <person name="Berk S.G."/>
            <person name="Farone M.B."/>
        </authorList>
    </citation>
    <scope>NUCLEOTIDE SEQUENCE</scope>
    <source>
        <strain evidence="8">HT99</strain>
    </source>
</reference>
<dbReference type="EMBL" id="LKAJ01000006">
    <property type="protein sequence ID" value="KRG21180.1"/>
    <property type="molecule type" value="Genomic_DNA"/>
</dbReference>
<evidence type="ECO:0000256" key="5">
    <source>
        <dbReference type="HAMAP-Rule" id="MF_00291"/>
    </source>
</evidence>
<evidence type="ECO:0000256" key="6">
    <source>
        <dbReference type="RuleBase" id="RU003631"/>
    </source>
</evidence>
<keyword evidence="3 5" id="KW-0687">Ribonucleoprotein</keyword>
<dbReference type="PATRIC" id="fig|1590043.3.peg.1772"/>
<accession>A0A0Q9YKJ7</accession>
<dbReference type="InterPro" id="IPR023591">
    <property type="entry name" value="Ribosomal_uS2_flav_dom_sf"/>
</dbReference>
<dbReference type="InterPro" id="IPR018130">
    <property type="entry name" value="Ribosomal_uS2_CS"/>
</dbReference>
<dbReference type="GO" id="GO:0003735">
    <property type="term" value="F:structural constituent of ribosome"/>
    <property type="evidence" value="ECO:0007669"/>
    <property type="project" value="InterPro"/>
</dbReference>
<name>A0A0Q9YKJ7_9GAMM</name>
<dbReference type="HAMAP" id="MF_00291_B">
    <property type="entry name" value="Ribosomal_uS2_B"/>
    <property type="match status" value="1"/>
</dbReference>
<dbReference type="RefSeq" id="WP_083482874.1">
    <property type="nucleotide sequence ID" value="NZ_LKAJ02000001.1"/>
</dbReference>
<dbReference type="EMBL" id="LKAJ02000001">
    <property type="protein sequence ID" value="MCS5711152.1"/>
    <property type="molecule type" value="Genomic_DNA"/>
</dbReference>
<proteinExistence type="inferred from homology"/>
<protein>
    <recommendedName>
        <fullName evidence="4 5">Small ribosomal subunit protein uS2</fullName>
    </recommendedName>
</protein>
<dbReference type="NCBIfam" id="TIGR01011">
    <property type="entry name" value="rpsB_bact"/>
    <property type="match status" value="1"/>
</dbReference>
<dbReference type="PROSITE" id="PS00963">
    <property type="entry name" value="RIBOSOMAL_S2_2"/>
    <property type="match status" value="1"/>
</dbReference>
<evidence type="ECO:0000313" key="7">
    <source>
        <dbReference type="EMBL" id="KRG21180.1"/>
    </source>
</evidence>
<dbReference type="Proteomes" id="UP000051497">
    <property type="component" value="Unassembled WGS sequence"/>
</dbReference>
<dbReference type="AlphaFoldDB" id="A0A0Q9YKJ7"/>
<dbReference type="Gene3D" id="3.40.50.10490">
    <property type="entry name" value="Glucose-6-phosphate isomerase like protein, domain 1"/>
    <property type="match status" value="1"/>
</dbReference>
<dbReference type="PROSITE" id="PS00962">
    <property type="entry name" value="RIBOSOMAL_S2_1"/>
    <property type="match status" value="1"/>
</dbReference>
<evidence type="ECO:0000256" key="1">
    <source>
        <dbReference type="ARBA" id="ARBA00006242"/>
    </source>
</evidence>
<dbReference type="Gene3D" id="1.10.287.610">
    <property type="entry name" value="Helix hairpin bin"/>
    <property type="match status" value="1"/>
</dbReference>
<dbReference type="CDD" id="cd01425">
    <property type="entry name" value="RPS2"/>
    <property type="match status" value="1"/>
</dbReference>
<keyword evidence="2 5" id="KW-0689">Ribosomal protein</keyword>
<dbReference type="Pfam" id="PF00318">
    <property type="entry name" value="Ribosomal_S2"/>
    <property type="match status" value="1"/>
</dbReference>